<protein>
    <submittedName>
        <fullName evidence="2">Enhancin</fullName>
    </submittedName>
</protein>
<dbReference type="Proteomes" id="UP000535908">
    <property type="component" value="Unassembled WGS sequence"/>
</dbReference>
<dbReference type="InterPro" id="IPR004954">
    <property type="entry name" value="Mucin-bd"/>
</dbReference>
<name>A0A7X1CPE3_9LIST</name>
<dbReference type="InterPro" id="IPR042279">
    <property type="entry name" value="Pep_M60_3"/>
</dbReference>
<dbReference type="Pfam" id="PF13402">
    <property type="entry name" value="Peptidase_M60"/>
    <property type="match status" value="1"/>
</dbReference>
<dbReference type="Pfam" id="PF03272">
    <property type="entry name" value="Mucin_bdg"/>
    <property type="match status" value="1"/>
</dbReference>
<dbReference type="Gene3D" id="3.40.390.80">
    <property type="entry name" value="Peptidase M60, enhancin-like domain 2"/>
    <property type="match status" value="1"/>
</dbReference>
<proteinExistence type="predicted"/>
<gene>
    <name evidence="2" type="ORF">HCA69_05720</name>
</gene>
<evidence type="ECO:0000259" key="1">
    <source>
        <dbReference type="PROSITE" id="PS51723"/>
    </source>
</evidence>
<accession>A0A7X1CPE3</accession>
<comment type="caution">
    <text evidence="2">The sequence shown here is derived from an EMBL/GenBank/DDBJ whole genome shotgun (WGS) entry which is preliminary data.</text>
</comment>
<evidence type="ECO:0000313" key="2">
    <source>
        <dbReference type="EMBL" id="MBC1935857.1"/>
    </source>
</evidence>
<reference evidence="2 3" key="1">
    <citation type="submission" date="2020-03" db="EMBL/GenBank/DDBJ databases">
        <title>Soil Listeria distribution.</title>
        <authorList>
            <person name="Liao J."/>
            <person name="Wiedmann M."/>
        </authorList>
    </citation>
    <scope>NUCLEOTIDE SEQUENCE [LARGE SCALE GENOMIC DNA]</scope>
    <source>
        <strain evidence="2 3">FSL L7-0741</strain>
    </source>
</reference>
<evidence type="ECO:0000313" key="3">
    <source>
        <dbReference type="Proteomes" id="UP000535908"/>
    </source>
</evidence>
<dbReference type="EMBL" id="JAARWN010000003">
    <property type="protein sequence ID" value="MBC1935857.1"/>
    <property type="molecule type" value="Genomic_DNA"/>
</dbReference>
<feature type="domain" description="Peptidase M60" evidence="1">
    <location>
        <begin position="7"/>
        <end position="306"/>
    </location>
</feature>
<dbReference type="AlphaFoldDB" id="A0A7X1CPE3"/>
<sequence>MSKGKYHDRQDLGTILQSGSTIKIRQTNPDFKGTLKLHLLTNDRNTEKVSVITSAWTTITADAATTPFVSTPFEGTPATIEYKIEGDQKPLPIYEHGNDESKFFETWDKNDSEFALIKHKDFQLYAPKLDREAMRNLDDFASMDDLIDYYEDIFRVYNQMIGLKNGDTGTDKMTQNRYFLKADKSGIGGAYYGSDWTANSEPSVSIWLDKGRWSSLHEIGHGYQSNFDGKGMYTGEVTNNLFATHYQYKLFGKEEADKIGWLFNGKKEEVEKALYQGMIKEGKGYTTINDNRYRLILLTMLKQKAGDEAFARMHQGYRKLAQQPSYFAGKYMLPDLMNKYYSETSGYDFTPTLEKWQLDLDPLQTELNRARSYEAVAPLADIVPESKLAAARQLMDPKILITSNFELVNNKEVAPLGLKGNAKITLDMEDLGQLEGKSLLIKEGKKIVATVPITKKELQVSGLPNGVYTIALPNDTNKKYEINRPYLYIKEQENALTIAVNEIKSSKLANQSMQFLGLADIYFGEFKTNLDQSTGSIEITTSKPHVNYSGEKYTAIAVHDEENQLVYEKEIQGTNALVGLDTFPLKEGYKVKIFHAEPKNRLKSNEDILDYMQNENNFIMTKWGLQNIDLVNNAEANLIQKIEQQGNQILADPQLLYNPHSAIKSQLWVAIASLSEPNRMKYLNQYAPIFDAQ</sequence>
<dbReference type="SMART" id="SM01276">
    <property type="entry name" value="M60-like"/>
    <property type="match status" value="1"/>
</dbReference>
<organism evidence="2 3">
    <name type="scientific">Listeria grandensis</name>
    <dbReference type="NCBI Taxonomy" id="1494963"/>
    <lineage>
        <taxon>Bacteria</taxon>
        <taxon>Bacillati</taxon>
        <taxon>Bacillota</taxon>
        <taxon>Bacilli</taxon>
        <taxon>Bacillales</taxon>
        <taxon>Listeriaceae</taxon>
        <taxon>Listeria</taxon>
    </lineage>
</organism>
<dbReference type="Gene3D" id="1.10.390.30">
    <property type="entry name" value="Peptidase M60, enhancin-like domain 3"/>
    <property type="match status" value="1"/>
</dbReference>
<dbReference type="PROSITE" id="PS51723">
    <property type="entry name" value="PEPTIDASE_M60"/>
    <property type="match status" value="1"/>
</dbReference>
<dbReference type="InterPro" id="IPR031161">
    <property type="entry name" value="Peptidase_M60_dom"/>
</dbReference>